<dbReference type="Pfam" id="PF00069">
    <property type="entry name" value="Pkinase"/>
    <property type="match status" value="1"/>
</dbReference>
<evidence type="ECO:0000256" key="8">
    <source>
        <dbReference type="SAM" id="MobiDB-lite"/>
    </source>
</evidence>
<dbReference type="PROSITE" id="PS50011">
    <property type="entry name" value="PROTEIN_KINASE_DOM"/>
    <property type="match status" value="1"/>
</dbReference>
<dbReference type="GO" id="GO:0005524">
    <property type="term" value="F:ATP binding"/>
    <property type="evidence" value="ECO:0007669"/>
    <property type="project" value="UniProtKB-UniRule"/>
</dbReference>
<dbReference type="PROSITE" id="PS00107">
    <property type="entry name" value="PROTEIN_KINASE_ATP"/>
    <property type="match status" value="1"/>
</dbReference>
<dbReference type="EMBL" id="DS235451">
    <property type="protein sequence ID" value="EEB15847.1"/>
    <property type="molecule type" value="Genomic_DNA"/>
</dbReference>
<evidence type="ECO:0000313" key="11">
    <source>
        <dbReference type="EMBL" id="EEB15847.1"/>
    </source>
</evidence>
<feature type="compositionally biased region" description="Low complexity" evidence="8">
    <location>
        <begin position="183"/>
        <end position="196"/>
    </location>
</feature>
<dbReference type="InterPro" id="IPR011009">
    <property type="entry name" value="Kinase-like_dom_sf"/>
</dbReference>
<keyword evidence="4 7" id="KW-0547">Nucleotide-binding</keyword>
<accession>E0VR41</accession>
<evidence type="ECO:0000256" key="2">
    <source>
        <dbReference type="ARBA" id="ARBA00022527"/>
    </source>
</evidence>
<dbReference type="InterPro" id="IPR051931">
    <property type="entry name" value="PAK3-like"/>
</dbReference>
<keyword evidence="2" id="KW-0723">Serine/threonine-protein kinase</keyword>
<dbReference type="Gene3D" id="1.10.510.10">
    <property type="entry name" value="Transferase(Phosphotransferase) domain 1"/>
    <property type="match status" value="1"/>
</dbReference>
<organism>
    <name type="scientific">Pediculus humanus subsp. corporis</name>
    <name type="common">Body louse</name>
    <dbReference type="NCBI Taxonomy" id="121224"/>
    <lineage>
        <taxon>Eukaryota</taxon>
        <taxon>Metazoa</taxon>
        <taxon>Ecdysozoa</taxon>
        <taxon>Arthropoda</taxon>
        <taxon>Hexapoda</taxon>
        <taxon>Insecta</taxon>
        <taxon>Pterygota</taxon>
        <taxon>Neoptera</taxon>
        <taxon>Paraneoptera</taxon>
        <taxon>Psocodea</taxon>
        <taxon>Troctomorpha</taxon>
        <taxon>Phthiraptera</taxon>
        <taxon>Anoplura</taxon>
        <taxon>Pediculidae</taxon>
        <taxon>Pediculus</taxon>
    </lineage>
</organism>
<evidence type="ECO:0000259" key="9">
    <source>
        <dbReference type="PROSITE" id="PS50011"/>
    </source>
</evidence>
<feature type="region of interest" description="Disordered" evidence="8">
    <location>
        <begin position="89"/>
        <end position="128"/>
    </location>
</feature>
<dbReference type="PANTHER" id="PTHR45832:SF8">
    <property type="entry name" value="PROTEIN KINASE DOMAIN-CONTAINING PROTEIN"/>
    <property type="match status" value="1"/>
</dbReference>
<dbReference type="CDD" id="cd06648">
    <property type="entry name" value="STKc_PAK_II"/>
    <property type="match status" value="1"/>
</dbReference>
<dbReference type="KEGG" id="phu:Phum_PHUM392290"/>
<dbReference type="FunCoup" id="E0VR41">
    <property type="interactions" value="904"/>
</dbReference>
<evidence type="ECO:0000256" key="7">
    <source>
        <dbReference type="PROSITE-ProRule" id="PRU10141"/>
    </source>
</evidence>
<reference evidence="11" key="1">
    <citation type="submission" date="2007-04" db="EMBL/GenBank/DDBJ databases">
        <title>Annotation of Pediculus humanus corporis strain USDA.</title>
        <authorList>
            <person name="Kirkness E."/>
            <person name="Hannick L."/>
            <person name="Hass B."/>
            <person name="Bruggner R."/>
            <person name="Lawson D."/>
            <person name="Bidwell S."/>
            <person name="Joardar V."/>
            <person name="Caler E."/>
            <person name="Walenz B."/>
            <person name="Inman J."/>
            <person name="Schobel S."/>
            <person name="Galinsky K."/>
            <person name="Amedeo P."/>
            <person name="Strausberg R."/>
        </authorList>
    </citation>
    <scope>NUCLEOTIDE SEQUENCE</scope>
    <source>
        <strain evidence="11">USDA</strain>
    </source>
</reference>
<evidence type="ECO:0000313" key="12">
    <source>
        <dbReference type="EnsemblMetazoa" id="PHUM392290-PA"/>
    </source>
</evidence>
<evidence type="ECO:0000256" key="5">
    <source>
        <dbReference type="ARBA" id="ARBA00022777"/>
    </source>
</evidence>
<dbReference type="VEuPathDB" id="VectorBase:PHUM392290"/>
<feature type="domain" description="Protein kinase" evidence="9">
    <location>
        <begin position="359"/>
        <end position="610"/>
    </location>
</feature>
<dbReference type="PROSITE" id="PS50108">
    <property type="entry name" value="CRIB"/>
    <property type="match status" value="1"/>
</dbReference>
<dbReference type="InterPro" id="IPR017441">
    <property type="entry name" value="Protein_kinase_ATP_BS"/>
</dbReference>
<proteinExistence type="predicted"/>
<feature type="binding site" evidence="7">
    <location>
        <position position="389"/>
    </location>
    <ligand>
        <name>ATP</name>
        <dbReference type="ChEBI" id="CHEBI:30616"/>
    </ligand>
</feature>
<dbReference type="CDD" id="cd01093">
    <property type="entry name" value="CRIB_PAK_like"/>
    <property type="match status" value="1"/>
</dbReference>
<feature type="domain" description="CRIB" evidence="10">
    <location>
        <begin position="11"/>
        <end position="24"/>
    </location>
</feature>
<dbReference type="Gene3D" id="3.30.200.20">
    <property type="entry name" value="Phosphorylase Kinase, domain 1"/>
    <property type="match status" value="1"/>
</dbReference>
<dbReference type="OrthoDB" id="1022360at2759"/>
<keyword evidence="3 11" id="KW-0808">Transferase</keyword>
<dbReference type="GeneID" id="8237591"/>
<dbReference type="AlphaFoldDB" id="E0VR41"/>
<dbReference type="SMART" id="SM00285">
    <property type="entry name" value="PBD"/>
    <property type="match status" value="1"/>
</dbReference>
<protein>
    <recommendedName>
        <fullName evidence="1">non-specific serine/threonine protein kinase</fullName>
        <ecNumber evidence="1">2.7.11.1</ecNumber>
    </recommendedName>
</protein>
<feature type="compositionally biased region" description="Polar residues" evidence="8">
    <location>
        <begin position="296"/>
        <end position="326"/>
    </location>
</feature>
<keyword evidence="5 11" id="KW-0418">Kinase</keyword>
<dbReference type="PANTHER" id="PTHR45832">
    <property type="entry name" value="SERINE/THREONINE-PROTEIN KINASE SAMKA-RELATED-RELATED"/>
    <property type="match status" value="1"/>
</dbReference>
<keyword evidence="6 7" id="KW-0067">ATP-binding</keyword>
<dbReference type="EC" id="2.7.11.1" evidence="1"/>
<dbReference type="EMBL" id="AAZO01004593">
    <property type="status" value="NOT_ANNOTATED_CDS"/>
    <property type="molecule type" value="Genomic_DNA"/>
</dbReference>
<keyword evidence="13" id="KW-1185">Reference proteome</keyword>
<dbReference type="STRING" id="121224.E0VR41"/>
<dbReference type="InterPro" id="IPR033923">
    <property type="entry name" value="PAK_BD"/>
</dbReference>
<dbReference type="InterPro" id="IPR036936">
    <property type="entry name" value="CRIB_dom_sf"/>
</dbReference>
<dbReference type="FunFam" id="3.90.810.10:FF:000002">
    <property type="entry name" value="Non-specific serine/threonine protein kinase"/>
    <property type="match status" value="1"/>
</dbReference>
<dbReference type="eggNOG" id="KOG0578">
    <property type="taxonomic scope" value="Eukaryota"/>
</dbReference>
<feature type="compositionally biased region" description="Low complexity" evidence="8">
    <location>
        <begin position="98"/>
        <end position="108"/>
    </location>
</feature>
<evidence type="ECO:0000256" key="3">
    <source>
        <dbReference type="ARBA" id="ARBA00022679"/>
    </source>
</evidence>
<dbReference type="InterPro" id="IPR000719">
    <property type="entry name" value="Prot_kinase_dom"/>
</dbReference>
<dbReference type="HOGENOM" id="CLU_000288_26_6_1"/>
<reference evidence="11" key="2">
    <citation type="submission" date="2007-04" db="EMBL/GenBank/DDBJ databases">
        <title>The genome of the human body louse.</title>
        <authorList>
            <consortium name="The Human Body Louse Genome Consortium"/>
            <person name="Kirkness E."/>
            <person name="Walenz B."/>
            <person name="Hass B."/>
            <person name="Bruggner R."/>
            <person name="Strausberg R."/>
        </authorList>
    </citation>
    <scope>NUCLEOTIDE SEQUENCE</scope>
    <source>
        <strain evidence="11">USDA</strain>
    </source>
</reference>
<dbReference type="GO" id="GO:0004674">
    <property type="term" value="F:protein serine/threonine kinase activity"/>
    <property type="evidence" value="ECO:0007669"/>
    <property type="project" value="UniProtKB-KW"/>
</dbReference>
<feature type="region of interest" description="Disordered" evidence="8">
    <location>
        <begin position="176"/>
        <end position="201"/>
    </location>
</feature>
<gene>
    <name evidence="12" type="primary">8237591</name>
    <name evidence="11" type="ORF">Phum_PHUM392290</name>
</gene>
<feature type="region of interest" description="Disordered" evidence="8">
    <location>
        <begin position="1"/>
        <end position="20"/>
    </location>
</feature>
<dbReference type="FunFam" id="1.10.510.10:FF:000073">
    <property type="entry name" value="Non-specific serine/threonine protein kinase"/>
    <property type="match status" value="1"/>
</dbReference>
<dbReference type="RefSeq" id="XP_002428585.1">
    <property type="nucleotide sequence ID" value="XM_002428540.1"/>
</dbReference>
<dbReference type="Gene3D" id="3.90.810.10">
    <property type="entry name" value="CRIB domain"/>
    <property type="match status" value="1"/>
</dbReference>
<feature type="compositionally biased region" description="Basic and acidic residues" evidence="8">
    <location>
        <begin position="327"/>
        <end position="336"/>
    </location>
</feature>
<dbReference type="SUPFAM" id="SSF56112">
    <property type="entry name" value="Protein kinase-like (PK-like)"/>
    <property type="match status" value="1"/>
</dbReference>
<dbReference type="InterPro" id="IPR000095">
    <property type="entry name" value="CRIB_dom"/>
</dbReference>
<feature type="region of interest" description="Disordered" evidence="8">
    <location>
        <begin position="296"/>
        <end position="336"/>
    </location>
</feature>
<dbReference type="OMA" id="YPMYPAS"/>
<evidence type="ECO:0000313" key="13">
    <source>
        <dbReference type="Proteomes" id="UP000009046"/>
    </source>
</evidence>
<evidence type="ECO:0000256" key="4">
    <source>
        <dbReference type="ARBA" id="ARBA00022741"/>
    </source>
</evidence>
<dbReference type="EnsemblMetazoa" id="PHUM392290-RA">
    <property type="protein sequence ID" value="PHUM392290-PA"/>
    <property type="gene ID" value="PHUM392290"/>
</dbReference>
<sequence>MFSKKKKKPQISPPTNFEHRVHTGFDKREGKYVGLPLQWASIVGNNQILKSSNRPLPLVDPSEITPTEILDLKTIVRGDNKIPVDLKSGIPKTSNVARSNSLRSSSPPRFRRGDFQHNSNLPPSVPEGEIFNGPIAPIASIQYSNSKRDINYENKMKVDSASQEWIGGGLVLGSQQNVEGVNSSPLPSQGSPSPNSDGTDFVKGMMYNMYPQSNGKSNQSVLSHASNDVAYPSALTTSGGPRHSQILPTGAAKLQTRTTTSHQPCISPQLTKGNQDLQSTNFEQKLMTGVQNINVGQQPLSDQNHNSNKTSAPSFSSGPLLKQSNSDGKHHHDQQRLTHEQFRAALQMVVSHGDPRQNLEEFMKIGEGSTGTVCIAFDRVTNRQVAVKKMDLRKQQRRELLFNEVVIMRDYHHPHIVEMYDSFLVNDELWVVMEYLEGGALTDIVTHARMDEEQIATVCKQCLRALAYLHSQGVIHRDIKSDSILLAADGRVKLSDFGFCAQVSQELPRRKSLVGTPYWMSPEVISRLPYGPEVDIWSLGIMVIEMVDGEPPFFNEPPLQAMRRIRDMPPPKLKNTHKVSLRLQGFLERMLVRDAAQRATASELLQHPFLRQAGPPALLVPLMKGSRHSNC</sequence>
<name>E0VR41_PEDHC</name>
<dbReference type="Pfam" id="PF00786">
    <property type="entry name" value="PBD"/>
    <property type="match status" value="1"/>
</dbReference>
<reference evidence="12" key="3">
    <citation type="submission" date="2021-02" db="UniProtKB">
        <authorList>
            <consortium name="EnsemblMetazoa"/>
        </authorList>
    </citation>
    <scope>IDENTIFICATION</scope>
    <source>
        <strain evidence="12">USDA</strain>
    </source>
</reference>
<dbReference type="InParanoid" id="E0VR41"/>
<dbReference type="Proteomes" id="UP000009046">
    <property type="component" value="Unassembled WGS sequence"/>
</dbReference>
<evidence type="ECO:0000259" key="10">
    <source>
        <dbReference type="PROSITE" id="PS50108"/>
    </source>
</evidence>
<dbReference type="FunFam" id="3.30.200.20:FF:000705">
    <property type="entry name" value="Non-specific serine/threonine protein kinase"/>
    <property type="match status" value="1"/>
</dbReference>
<dbReference type="CTD" id="8237591"/>
<evidence type="ECO:0000256" key="6">
    <source>
        <dbReference type="ARBA" id="ARBA00022840"/>
    </source>
</evidence>
<feature type="compositionally biased region" description="Polar residues" evidence="8">
    <location>
        <begin position="255"/>
        <end position="274"/>
    </location>
</feature>
<evidence type="ECO:0000256" key="1">
    <source>
        <dbReference type="ARBA" id="ARBA00012513"/>
    </source>
</evidence>
<feature type="region of interest" description="Disordered" evidence="8">
    <location>
        <begin position="254"/>
        <end position="274"/>
    </location>
</feature>